<feature type="signal peptide" evidence="2">
    <location>
        <begin position="1"/>
        <end position="25"/>
    </location>
</feature>
<reference evidence="4" key="1">
    <citation type="submission" date="2020-06" db="EMBL/GenBank/DDBJ databases">
        <authorList>
            <consortium name="Plant Systems Biology data submission"/>
        </authorList>
    </citation>
    <scope>NUCLEOTIDE SEQUENCE</scope>
    <source>
        <strain evidence="4">D6</strain>
    </source>
</reference>
<dbReference type="PANTHER" id="PTHR11895:SF67">
    <property type="entry name" value="AMIDASE DOMAIN-CONTAINING PROTEIN"/>
    <property type="match status" value="1"/>
</dbReference>
<comment type="caution">
    <text evidence="4">The sequence shown here is derived from an EMBL/GenBank/DDBJ whole genome shotgun (WGS) entry which is preliminary data.</text>
</comment>
<dbReference type="Pfam" id="PF01425">
    <property type="entry name" value="Amidase"/>
    <property type="match status" value="1"/>
</dbReference>
<organism evidence="4 5">
    <name type="scientific">Seminavis robusta</name>
    <dbReference type="NCBI Taxonomy" id="568900"/>
    <lineage>
        <taxon>Eukaryota</taxon>
        <taxon>Sar</taxon>
        <taxon>Stramenopiles</taxon>
        <taxon>Ochrophyta</taxon>
        <taxon>Bacillariophyta</taxon>
        <taxon>Bacillariophyceae</taxon>
        <taxon>Bacillariophycidae</taxon>
        <taxon>Naviculales</taxon>
        <taxon>Naviculaceae</taxon>
        <taxon>Seminavis</taxon>
    </lineage>
</organism>
<feature type="domain" description="Amidase" evidence="3">
    <location>
        <begin position="212"/>
        <end position="626"/>
    </location>
</feature>
<gene>
    <name evidence="4" type="ORF">SEMRO_3644_G349950.1</name>
</gene>
<dbReference type="InterPro" id="IPR000120">
    <property type="entry name" value="Amidase"/>
</dbReference>
<name>A0A9N8F4I5_9STRA</name>
<keyword evidence="1" id="KW-0472">Membrane</keyword>
<dbReference type="Proteomes" id="UP001153069">
    <property type="component" value="Unassembled WGS sequence"/>
</dbReference>
<dbReference type="OrthoDB" id="43145at2759"/>
<evidence type="ECO:0000259" key="3">
    <source>
        <dbReference type="Pfam" id="PF01425"/>
    </source>
</evidence>
<dbReference type="EMBL" id="CAICTM010003642">
    <property type="protein sequence ID" value="CAB9531534.1"/>
    <property type="molecule type" value="Genomic_DNA"/>
</dbReference>
<evidence type="ECO:0000313" key="5">
    <source>
        <dbReference type="Proteomes" id="UP001153069"/>
    </source>
</evidence>
<dbReference type="SUPFAM" id="SSF75304">
    <property type="entry name" value="Amidase signature (AS) enzymes"/>
    <property type="match status" value="1"/>
</dbReference>
<sequence>MASPMVARSLVGAGLVVALAMLVSGKHTDMFDQDGGRLDLWMSIALVVASLTVLLSIGLVTSEVPIPPTPRIKLGTHGYDLTPVNSPACSGFVLRVVARIVGSKVLGHLIIRPILNNNNPWMLRDLARQIASERIPIMSLPFCRVDGKTVTDDMAKTATDALQQGLPRSYTAKDIVGVMDYYIAYTSGAVKPSEMMTQVLEGMEKLKYMSMFMASDKESVMEQAKASDERWARQAPLSVWDGVPVSVKDFIKVKGYKRSNGMTLLDSDPVQTKDDIMVKRFREAGAIILGTTVLTEYGRCPLGYNSHYKGPFNPYDESCYSGGSSSGSVCSVMTGLVPVGISFDGGGSIRLPAAFSGAFGLAPTFGRVPFDSDASVTSGNVHAGVNTATTTDTALAYALLAQNEPGHMINQVYDGDVHGPPRPHLTDFDKIDNFEGLRIGVFWDYFNDSDPEIAASCKAVITELEKRGAKVVEVSIPHLKAMSLAHGLNISVAFSALEETHFYHRDDLEPATKIQLQMGKTVTGTELMSCNRIRGWAAQYVKKLFAEEMDVFITPSCPIVAPRIAKDALECGESNLPLLSVVMRYVPLVNLCGFPGMAIPVAYSEKEKLPISVQFVADHWKDALLLRLSHFVEKHMFERVPPKHFVQMNLNSS</sequence>
<keyword evidence="1" id="KW-0812">Transmembrane</keyword>
<keyword evidence="5" id="KW-1185">Reference proteome</keyword>
<dbReference type="AlphaFoldDB" id="A0A9N8F4I5"/>
<keyword evidence="1" id="KW-1133">Transmembrane helix</keyword>
<proteinExistence type="predicted"/>
<protein>
    <submittedName>
        <fullName evidence="4">Glutamyl-tRNA(Gln) amidotransferase subunit A</fullName>
    </submittedName>
</protein>
<evidence type="ECO:0000313" key="4">
    <source>
        <dbReference type="EMBL" id="CAB9531534.1"/>
    </source>
</evidence>
<dbReference type="PANTHER" id="PTHR11895">
    <property type="entry name" value="TRANSAMIDASE"/>
    <property type="match status" value="1"/>
</dbReference>
<evidence type="ECO:0000256" key="2">
    <source>
        <dbReference type="SAM" id="SignalP"/>
    </source>
</evidence>
<dbReference type="Gene3D" id="3.90.1300.10">
    <property type="entry name" value="Amidase signature (AS) domain"/>
    <property type="match status" value="1"/>
</dbReference>
<feature type="transmembrane region" description="Helical" evidence="1">
    <location>
        <begin position="41"/>
        <end position="61"/>
    </location>
</feature>
<accession>A0A9N8F4I5</accession>
<feature type="chain" id="PRO_5040108911" evidence="2">
    <location>
        <begin position="26"/>
        <end position="653"/>
    </location>
</feature>
<dbReference type="InterPro" id="IPR023631">
    <property type="entry name" value="Amidase_dom"/>
</dbReference>
<keyword evidence="2" id="KW-0732">Signal</keyword>
<evidence type="ECO:0000256" key="1">
    <source>
        <dbReference type="SAM" id="Phobius"/>
    </source>
</evidence>
<dbReference type="GO" id="GO:0003824">
    <property type="term" value="F:catalytic activity"/>
    <property type="evidence" value="ECO:0007669"/>
    <property type="project" value="InterPro"/>
</dbReference>
<dbReference type="InterPro" id="IPR036928">
    <property type="entry name" value="AS_sf"/>
</dbReference>